<feature type="compositionally biased region" description="Low complexity" evidence="1">
    <location>
        <begin position="122"/>
        <end position="137"/>
    </location>
</feature>
<feature type="region of interest" description="Disordered" evidence="1">
    <location>
        <begin position="1"/>
        <end position="52"/>
    </location>
</feature>
<protein>
    <submittedName>
        <fullName evidence="3">Uncharacterized protein</fullName>
    </submittedName>
</protein>
<dbReference type="AlphaFoldDB" id="A0A5B8MF10"/>
<keyword evidence="4" id="KW-1185">Reference proteome</keyword>
<reference evidence="3 4" key="1">
    <citation type="submission" date="2018-07" db="EMBL/GenBank/DDBJ databases">
        <title>The complete nuclear genome of the prasinophyte Chloropicon primus (CCMP1205).</title>
        <authorList>
            <person name="Pombert J.-F."/>
            <person name="Otis C."/>
            <person name="Turmel M."/>
            <person name="Lemieux C."/>
        </authorList>
    </citation>
    <scope>NUCLEOTIDE SEQUENCE [LARGE SCALE GENOMIC DNA]</scope>
    <source>
        <strain evidence="3 4">CCMP1205</strain>
    </source>
</reference>
<organism evidence="3 4">
    <name type="scientific">Chloropicon primus</name>
    <dbReference type="NCBI Taxonomy" id="1764295"/>
    <lineage>
        <taxon>Eukaryota</taxon>
        <taxon>Viridiplantae</taxon>
        <taxon>Chlorophyta</taxon>
        <taxon>Chloropicophyceae</taxon>
        <taxon>Chloropicales</taxon>
        <taxon>Chloropicaceae</taxon>
        <taxon>Chloropicon</taxon>
    </lineage>
</organism>
<feature type="region of interest" description="Disordered" evidence="1">
    <location>
        <begin position="65"/>
        <end position="170"/>
    </location>
</feature>
<sequence length="219" mass="23785">MSGRVAHRDRLRRKPTVELDEALSSPSEVRRVRSTSYSPVRMASSPLQEETKIARDFSIVTLEVDPLEDTRAGNGNGSDAHSGSDPKLSDELFSWRNRNGAANGPGNGKEIAQSSAASEDLVSMSSDMSDVSSVVSSEGGSRPSLSRRPVSQRLKSAGISNGVARDKERDSLRNESIAVGIGLLLLFVFTYVVQYCARHGYIKIPDHEDIVAKTSHEEL</sequence>
<name>A0A5B8MF10_9CHLO</name>
<keyword evidence="2" id="KW-0812">Transmembrane</keyword>
<feature type="transmembrane region" description="Helical" evidence="2">
    <location>
        <begin position="177"/>
        <end position="197"/>
    </location>
</feature>
<accession>A0A5B8MF10</accession>
<evidence type="ECO:0000256" key="1">
    <source>
        <dbReference type="SAM" id="MobiDB-lite"/>
    </source>
</evidence>
<proteinExistence type="predicted"/>
<evidence type="ECO:0000256" key="2">
    <source>
        <dbReference type="SAM" id="Phobius"/>
    </source>
</evidence>
<evidence type="ECO:0000313" key="4">
    <source>
        <dbReference type="Proteomes" id="UP000316726"/>
    </source>
</evidence>
<feature type="compositionally biased region" description="Basic residues" evidence="1">
    <location>
        <begin position="1"/>
        <end position="14"/>
    </location>
</feature>
<dbReference type="EMBL" id="CP031034">
    <property type="protein sequence ID" value="QDZ17860.1"/>
    <property type="molecule type" value="Genomic_DNA"/>
</dbReference>
<keyword evidence="2" id="KW-1133">Transmembrane helix</keyword>
<keyword evidence="2" id="KW-0472">Membrane</keyword>
<evidence type="ECO:0000313" key="3">
    <source>
        <dbReference type="EMBL" id="QDZ17860.1"/>
    </source>
</evidence>
<dbReference type="Proteomes" id="UP000316726">
    <property type="component" value="Chromosome 1"/>
</dbReference>
<gene>
    <name evidence="3" type="ORF">A3770_01p03780</name>
</gene>